<sequence>MRSRKKPLFQRCAMDKLTLLGELGKCYNYAEDYEKAAKSLEMGIEAAEGKIAKDDPILIVVKNNLAYTYEQKGQHKKAISLLEETLPIQKQILGKPHFETLKIQVYLSEQYLEIKELTKAISLLEELLPIQRAGS</sequence>
<proteinExistence type="predicted"/>
<dbReference type="Gene3D" id="1.25.40.10">
    <property type="entry name" value="Tetratricopeptide repeat domain"/>
    <property type="match status" value="1"/>
</dbReference>
<dbReference type="RefSeq" id="XP_046045843.1">
    <property type="nucleotide sequence ID" value="XM_046190507.1"/>
</dbReference>
<dbReference type="AlphaFoldDB" id="A0A9P9GIB8"/>
<dbReference type="InterPro" id="IPR011990">
    <property type="entry name" value="TPR-like_helical_dom_sf"/>
</dbReference>
<dbReference type="Pfam" id="PF13424">
    <property type="entry name" value="TPR_12"/>
    <property type="match status" value="1"/>
</dbReference>
<dbReference type="GeneID" id="70220461"/>
<dbReference type="InterPro" id="IPR019734">
    <property type="entry name" value="TPR_rpt"/>
</dbReference>
<reference evidence="1" key="1">
    <citation type="journal article" date="2021" name="Nat. Commun.">
        <title>Genetic determinants of endophytism in the Arabidopsis root mycobiome.</title>
        <authorList>
            <person name="Mesny F."/>
            <person name="Miyauchi S."/>
            <person name="Thiergart T."/>
            <person name="Pickel B."/>
            <person name="Atanasova L."/>
            <person name="Karlsson M."/>
            <person name="Huettel B."/>
            <person name="Barry K.W."/>
            <person name="Haridas S."/>
            <person name="Chen C."/>
            <person name="Bauer D."/>
            <person name="Andreopoulos W."/>
            <person name="Pangilinan J."/>
            <person name="LaButti K."/>
            <person name="Riley R."/>
            <person name="Lipzen A."/>
            <person name="Clum A."/>
            <person name="Drula E."/>
            <person name="Henrissat B."/>
            <person name="Kohler A."/>
            <person name="Grigoriev I.V."/>
            <person name="Martin F.M."/>
            <person name="Hacquard S."/>
        </authorList>
    </citation>
    <scope>NUCLEOTIDE SEQUENCE</scope>
    <source>
        <strain evidence="1">MPI-CAGE-AT-0023</strain>
    </source>
</reference>
<dbReference type="EMBL" id="JAGMUX010000014">
    <property type="protein sequence ID" value="KAH7240049.1"/>
    <property type="molecule type" value="Genomic_DNA"/>
</dbReference>
<organism evidence="1 2">
    <name type="scientific">Fusarium redolens</name>
    <dbReference type="NCBI Taxonomy" id="48865"/>
    <lineage>
        <taxon>Eukaryota</taxon>
        <taxon>Fungi</taxon>
        <taxon>Dikarya</taxon>
        <taxon>Ascomycota</taxon>
        <taxon>Pezizomycotina</taxon>
        <taxon>Sordariomycetes</taxon>
        <taxon>Hypocreomycetidae</taxon>
        <taxon>Hypocreales</taxon>
        <taxon>Nectriaceae</taxon>
        <taxon>Fusarium</taxon>
        <taxon>Fusarium redolens species complex</taxon>
    </lineage>
</organism>
<dbReference type="Proteomes" id="UP000720189">
    <property type="component" value="Unassembled WGS sequence"/>
</dbReference>
<keyword evidence="2" id="KW-1185">Reference proteome</keyword>
<dbReference type="SMART" id="SM00028">
    <property type="entry name" value="TPR"/>
    <property type="match status" value="2"/>
</dbReference>
<comment type="caution">
    <text evidence="1">The sequence shown here is derived from an EMBL/GenBank/DDBJ whole genome shotgun (WGS) entry which is preliminary data.</text>
</comment>
<evidence type="ECO:0000313" key="2">
    <source>
        <dbReference type="Proteomes" id="UP000720189"/>
    </source>
</evidence>
<dbReference type="SUPFAM" id="SSF48452">
    <property type="entry name" value="TPR-like"/>
    <property type="match status" value="1"/>
</dbReference>
<protein>
    <recommendedName>
        <fullName evidence="3">Tetratricopeptide repeat protein</fullName>
    </recommendedName>
</protein>
<name>A0A9P9GIB8_FUSRE</name>
<accession>A0A9P9GIB8</accession>
<evidence type="ECO:0008006" key="3">
    <source>
        <dbReference type="Google" id="ProtNLM"/>
    </source>
</evidence>
<gene>
    <name evidence="1" type="ORF">BKA55DRAFT_542646</name>
</gene>
<evidence type="ECO:0000313" key="1">
    <source>
        <dbReference type="EMBL" id="KAH7240049.1"/>
    </source>
</evidence>
<dbReference type="OrthoDB" id="1658288at2759"/>